<evidence type="ECO:0000313" key="1">
    <source>
        <dbReference type="EMBL" id="MBW0528438.1"/>
    </source>
</evidence>
<dbReference type="Proteomes" id="UP000765509">
    <property type="component" value="Unassembled WGS sequence"/>
</dbReference>
<dbReference type="EMBL" id="AVOT02034365">
    <property type="protein sequence ID" value="MBW0528438.1"/>
    <property type="molecule type" value="Genomic_DNA"/>
</dbReference>
<comment type="caution">
    <text evidence="1">The sequence shown here is derived from an EMBL/GenBank/DDBJ whole genome shotgun (WGS) entry which is preliminary data.</text>
</comment>
<dbReference type="PANTHER" id="PTHR11439">
    <property type="entry name" value="GAG-POL-RELATED RETROTRANSPOSON"/>
    <property type="match status" value="1"/>
</dbReference>
<keyword evidence="2" id="KW-1185">Reference proteome</keyword>
<evidence type="ECO:0000313" key="2">
    <source>
        <dbReference type="Proteomes" id="UP000765509"/>
    </source>
</evidence>
<evidence type="ECO:0008006" key="3">
    <source>
        <dbReference type="Google" id="ProtNLM"/>
    </source>
</evidence>
<dbReference type="AlphaFoldDB" id="A0A9Q3EUR2"/>
<sequence>MLGVKISRSGSLITQDQKHFTKSLLNLYSLSQCKTVSTPFLPNVHFSPATKEEITNFNILGISYCSSIGSIYYLSTATRPDLAHGVSSLLQVLDNPGVQDWNGSLIVLRYLRGMQNIGLVYLKREVQGIEAYSDADWENCQLARCSVTGYLVTFDGSLVLWKAQKKLTVSLSTVEEEYKELCDLTLELVWLGQWCRE</sequence>
<dbReference type="PANTHER" id="PTHR11439:SF463">
    <property type="entry name" value="REVERSE TRANSCRIPTASE TY1_COPIA-TYPE DOMAIN-CONTAINING PROTEIN"/>
    <property type="match status" value="1"/>
</dbReference>
<accession>A0A9Q3EUR2</accession>
<dbReference type="CDD" id="cd09272">
    <property type="entry name" value="RNase_HI_RT_Ty1"/>
    <property type="match status" value="1"/>
</dbReference>
<proteinExistence type="predicted"/>
<gene>
    <name evidence="1" type="ORF">O181_068153</name>
</gene>
<dbReference type="OrthoDB" id="3344688at2759"/>
<organism evidence="1 2">
    <name type="scientific">Austropuccinia psidii MF-1</name>
    <dbReference type="NCBI Taxonomy" id="1389203"/>
    <lineage>
        <taxon>Eukaryota</taxon>
        <taxon>Fungi</taxon>
        <taxon>Dikarya</taxon>
        <taxon>Basidiomycota</taxon>
        <taxon>Pucciniomycotina</taxon>
        <taxon>Pucciniomycetes</taxon>
        <taxon>Pucciniales</taxon>
        <taxon>Sphaerophragmiaceae</taxon>
        <taxon>Austropuccinia</taxon>
    </lineage>
</organism>
<reference evidence="1" key="1">
    <citation type="submission" date="2021-03" db="EMBL/GenBank/DDBJ databases">
        <title>Draft genome sequence of rust myrtle Austropuccinia psidii MF-1, a brazilian biotype.</title>
        <authorList>
            <person name="Quecine M.C."/>
            <person name="Pachon D.M.R."/>
            <person name="Bonatelli M.L."/>
            <person name="Correr F.H."/>
            <person name="Franceschini L.M."/>
            <person name="Leite T.F."/>
            <person name="Margarido G.R.A."/>
            <person name="Almeida C.A."/>
            <person name="Ferrarezi J.A."/>
            <person name="Labate C.A."/>
        </authorList>
    </citation>
    <scope>NUCLEOTIDE SEQUENCE</scope>
    <source>
        <strain evidence="1">MF-1</strain>
    </source>
</reference>
<protein>
    <recommendedName>
        <fullName evidence="3">Mitochondrial protein</fullName>
    </recommendedName>
</protein>
<name>A0A9Q3EUR2_9BASI</name>